<feature type="compositionally biased region" description="Basic and acidic residues" evidence="1">
    <location>
        <begin position="1"/>
        <end position="12"/>
    </location>
</feature>
<feature type="non-terminal residue" evidence="2">
    <location>
        <position position="51"/>
    </location>
</feature>
<reference evidence="2" key="1">
    <citation type="journal article" date="2022" name="bioRxiv">
        <title>Sequencing and chromosome-scale assembly of the giantPleurodeles waltlgenome.</title>
        <authorList>
            <person name="Brown T."/>
            <person name="Elewa A."/>
            <person name="Iarovenko S."/>
            <person name="Subramanian E."/>
            <person name="Araus A.J."/>
            <person name="Petzold A."/>
            <person name="Susuki M."/>
            <person name="Suzuki K.-i.T."/>
            <person name="Hayashi T."/>
            <person name="Toyoda A."/>
            <person name="Oliveira C."/>
            <person name="Osipova E."/>
            <person name="Leigh N.D."/>
            <person name="Simon A."/>
            <person name="Yun M.H."/>
        </authorList>
    </citation>
    <scope>NUCLEOTIDE SEQUENCE</scope>
    <source>
        <strain evidence="2">20211129_DDA</strain>
        <tissue evidence="2">Liver</tissue>
    </source>
</reference>
<feature type="region of interest" description="Disordered" evidence="1">
    <location>
        <begin position="1"/>
        <end position="51"/>
    </location>
</feature>
<keyword evidence="3" id="KW-1185">Reference proteome</keyword>
<name>A0AAV7PJJ3_PLEWA</name>
<evidence type="ECO:0000313" key="3">
    <source>
        <dbReference type="Proteomes" id="UP001066276"/>
    </source>
</evidence>
<dbReference type="EMBL" id="JANPWB010000011">
    <property type="protein sequence ID" value="KAJ1128457.1"/>
    <property type="molecule type" value="Genomic_DNA"/>
</dbReference>
<evidence type="ECO:0000256" key="1">
    <source>
        <dbReference type="SAM" id="MobiDB-lite"/>
    </source>
</evidence>
<gene>
    <name evidence="2" type="ORF">NDU88_006835</name>
</gene>
<sequence>RGRGSGARDSKVVLRTWGASSRPKTGQRSLTLDAQCQPLRREGGGRSSWEA</sequence>
<dbReference type="AlphaFoldDB" id="A0AAV7PJJ3"/>
<organism evidence="2 3">
    <name type="scientific">Pleurodeles waltl</name>
    <name type="common">Iberian ribbed newt</name>
    <dbReference type="NCBI Taxonomy" id="8319"/>
    <lineage>
        <taxon>Eukaryota</taxon>
        <taxon>Metazoa</taxon>
        <taxon>Chordata</taxon>
        <taxon>Craniata</taxon>
        <taxon>Vertebrata</taxon>
        <taxon>Euteleostomi</taxon>
        <taxon>Amphibia</taxon>
        <taxon>Batrachia</taxon>
        <taxon>Caudata</taxon>
        <taxon>Salamandroidea</taxon>
        <taxon>Salamandridae</taxon>
        <taxon>Pleurodelinae</taxon>
        <taxon>Pleurodeles</taxon>
    </lineage>
</organism>
<feature type="non-terminal residue" evidence="2">
    <location>
        <position position="1"/>
    </location>
</feature>
<proteinExistence type="predicted"/>
<evidence type="ECO:0000313" key="2">
    <source>
        <dbReference type="EMBL" id="KAJ1128457.1"/>
    </source>
</evidence>
<feature type="compositionally biased region" description="Polar residues" evidence="1">
    <location>
        <begin position="18"/>
        <end position="34"/>
    </location>
</feature>
<protein>
    <submittedName>
        <fullName evidence="2">Uncharacterized protein</fullName>
    </submittedName>
</protein>
<accession>A0AAV7PJJ3</accession>
<dbReference type="Proteomes" id="UP001066276">
    <property type="component" value="Chromosome 7"/>
</dbReference>
<comment type="caution">
    <text evidence="2">The sequence shown here is derived from an EMBL/GenBank/DDBJ whole genome shotgun (WGS) entry which is preliminary data.</text>
</comment>